<keyword evidence="5" id="KW-0472">Membrane</keyword>
<evidence type="ECO:0000313" key="8">
    <source>
        <dbReference type="Proteomes" id="UP001528673"/>
    </source>
</evidence>
<dbReference type="Pfam" id="PF12729">
    <property type="entry name" value="4HB_MCP_1"/>
    <property type="match status" value="1"/>
</dbReference>
<keyword evidence="8" id="KW-1185">Reference proteome</keyword>
<dbReference type="PANTHER" id="PTHR43531">
    <property type="entry name" value="PROTEIN ICFG"/>
    <property type="match status" value="1"/>
</dbReference>
<feature type="transmembrane region" description="Helical" evidence="5">
    <location>
        <begin position="195"/>
        <end position="215"/>
    </location>
</feature>
<proteinExistence type="inferred from homology"/>
<sequence length="546" mass="56665">MAFQQLSLSRKLTLSFSVLVAILLAVSALSLSSLAESQRDFDNFVTDEFSRGGLARDVRAAASARAIAARNLIVLTGPEDVRAENEAVRAAHERVQGSLAKLKTAVANTQGVTAEEREILDKLEKLEARYGPVAMDIVAKALAGRKEEAITKMNEECQPLLKQLIATTTEYSRMIASAGAQEIKQSAERFRSKRLVLLLSSLGAVLAAIGLATLINRSLMRSLGADPLVLRAAAKQVASGHLGPVAGSATAPANSVLASLGEMQAGLAGIVTRVRESALSIENGAREIAAGNTDLSQRTERQAADLQQCTSSMGRMTASVKQNSDTAVQASDLAATAKTAAERGGAVVGQVVDTMEDITANSRKIADIISVIDGIAFQTNILALNAAVEAARAGEQGRGFAVVAGEVRTLAQRSAQAAKEIKTLISTSVEKVEAGAELVNTAGSAMSEILGEVKSVADLIGEISSASREQAHGIGQIGQAVGQVDDATQQNAALVEQMAAAASSLNRQAHALVESVAFFQVETARGTGRSAHLSGPTSPGRLALAG</sequence>
<evidence type="ECO:0000313" key="7">
    <source>
        <dbReference type="EMBL" id="MDD0837595.1"/>
    </source>
</evidence>
<keyword evidence="5" id="KW-0812">Transmembrane</keyword>
<evidence type="ECO:0000256" key="3">
    <source>
        <dbReference type="PROSITE-ProRule" id="PRU00284"/>
    </source>
</evidence>
<feature type="region of interest" description="Disordered" evidence="4">
    <location>
        <begin position="527"/>
        <end position="546"/>
    </location>
</feature>
<dbReference type="Proteomes" id="UP001528673">
    <property type="component" value="Unassembled WGS sequence"/>
</dbReference>
<keyword evidence="5" id="KW-1133">Transmembrane helix</keyword>
<evidence type="ECO:0000256" key="2">
    <source>
        <dbReference type="ARBA" id="ARBA00029447"/>
    </source>
</evidence>
<dbReference type="Gene3D" id="1.10.287.950">
    <property type="entry name" value="Methyl-accepting chemotaxis protein"/>
    <property type="match status" value="1"/>
</dbReference>
<dbReference type="InterPro" id="IPR024478">
    <property type="entry name" value="HlyB_4HB_MCP"/>
</dbReference>
<dbReference type="PRINTS" id="PR00260">
    <property type="entry name" value="CHEMTRNSDUCR"/>
</dbReference>
<dbReference type="SUPFAM" id="SSF58104">
    <property type="entry name" value="Methyl-accepting chemotaxis protein (MCP) signaling domain"/>
    <property type="match status" value="1"/>
</dbReference>
<feature type="domain" description="Methyl-accepting transducer" evidence="6">
    <location>
        <begin position="277"/>
        <end position="506"/>
    </location>
</feature>
<dbReference type="PANTHER" id="PTHR43531:SF14">
    <property type="entry name" value="METHYL-ACCEPTING CHEMOTAXIS PROTEIN I-RELATED"/>
    <property type="match status" value="1"/>
</dbReference>
<dbReference type="InterPro" id="IPR004089">
    <property type="entry name" value="MCPsignal_dom"/>
</dbReference>
<reference evidence="7 8" key="1">
    <citation type="submission" date="2023-02" db="EMBL/GenBank/DDBJ databases">
        <title>Bacterial whole genomic sequence of Curvibacter sp. HBC61.</title>
        <authorList>
            <person name="Le V."/>
            <person name="Ko S.-R."/>
            <person name="Ahn C.-Y."/>
            <person name="Oh H.-M."/>
        </authorList>
    </citation>
    <scope>NUCLEOTIDE SEQUENCE [LARGE SCALE GENOMIC DNA]</scope>
    <source>
        <strain evidence="7 8">HBC61</strain>
    </source>
</reference>
<evidence type="ECO:0000259" key="6">
    <source>
        <dbReference type="PROSITE" id="PS50111"/>
    </source>
</evidence>
<dbReference type="CDD" id="cd11386">
    <property type="entry name" value="MCP_signal"/>
    <property type="match status" value="1"/>
</dbReference>
<protein>
    <submittedName>
        <fullName evidence="7">Methyl-accepting chemotaxis protein</fullName>
    </submittedName>
</protein>
<dbReference type="InterPro" id="IPR051310">
    <property type="entry name" value="MCP_chemotaxis"/>
</dbReference>
<dbReference type="EMBL" id="JAQSIP010000001">
    <property type="protein sequence ID" value="MDD0837595.1"/>
    <property type="molecule type" value="Genomic_DNA"/>
</dbReference>
<organism evidence="7 8">
    <name type="scientific">Curvibacter cyanobacteriorum</name>
    <dbReference type="NCBI Taxonomy" id="3026422"/>
    <lineage>
        <taxon>Bacteria</taxon>
        <taxon>Pseudomonadati</taxon>
        <taxon>Pseudomonadota</taxon>
        <taxon>Betaproteobacteria</taxon>
        <taxon>Burkholderiales</taxon>
        <taxon>Comamonadaceae</taxon>
        <taxon>Curvibacter</taxon>
    </lineage>
</organism>
<evidence type="ECO:0000256" key="1">
    <source>
        <dbReference type="ARBA" id="ARBA00022481"/>
    </source>
</evidence>
<dbReference type="SMART" id="SM00283">
    <property type="entry name" value="MA"/>
    <property type="match status" value="1"/>
</dbReference>
<name>A0ABT5MU88_9BURK</name>
<dbReference type="InterPro" id="IPR004090">
    <property type="entry name" value="Chemotax_Me-accpt_rcpt"/>
</dbReference>
<keyword evidence="3" id="KW-0807">Transducer</keyword>
<dbReference type="PROSITE" id="PS50111">
    <property type="entry name" value="CHEMOTAXIS_TRANSDUC_2"/>
    <property type="match status" value="1"/>
</dbReference>
<dbReference type="Pfam" id="PF00015">
    <property type="entry name" value="MCPsignal"/>
    <property type="match status" value="1"/>
</dbReference>
<gene>
    <name evidence="7" type="ORF">PSQ40_03315</name>
</gene>
<comment type="similarity">
    <text evidence="2">Belongs to the methyl-accepting chemotaxis (MCP) protein family.</text>
</comment>
<evidence type="ECO:0000256" key="5">
    <source>
        <dbReference type="SAM" id="Phobius"/>
    </source>
</evidence>
<evidence type="ECO:0000256" key="4">
    <source>
        <dbReference type="SAM" id="MobiDB-lite"/>
    </source>
</evidence>
<dbReference type="RefSeq" id="WP_273948794.1">
    <property type="nucleotide sequence ID" value="NZ_JAQSIP010000001.1"/>
</dbReference>
<comment type="caution">
    <text evidence="7">The sequence shown here is derived from an EMBL/GenBank/DDBJ whole genome shotgun (WGS) entry which is preliminary data.</text>
</comment>
<keyword evidence="1" id="KW-0488">Methylation</keyword>
<accession>A0ABT5MU88</accession>